<accession>A0ABV7GIZ4</accession>
<dbReference type="EC" id="3.1.4.58" evidence="2"/>
<comment type="similarity">
    <text evidence="2">Belongs to the 2H phosphoesterase superfamily. ThpR family.</text>
</comment>
<dbReference type="NCBIfam" id="TIGR02258">
    <property type="entry name" value="2_5_ligase"/>
    <property type="match status" value="1"/>
</dbReference>
<evidence type="ECO:0000256" key="1">
    <source>
        <dbReference type="ARBA" id="ARBA00022801"/>
    </source>
</evidence>
<dbReference type="Pfam" id="PF13563">
    <property type="entry name" value="2_5_RNA_ligase2"/>
    <property type="match status" value="1"/>
</dbReference>
<protein>
    <recommendedName>
        <fullName evidence="2">RNA 2',3'-cyclic phosphodiesterase</fullName>
        <shortName evidence="2">RNA 2',3'-CPDase</shortName>
        <ecNumber evidence="2">3.1.4.58</ecNumber>
    </recommendedName>
</protein>
<reference evidence="4" key="1">
    <citation type="journal article" date="2019" name="Int. J. Syst. Evol. Microbiol.">
        <title>The Global Catalogue of Microorganisms (GCM) 10K type strain sequencing project: providing services to taxonomists for standard genome sequencing and annotation.</title>
        <authorList>
            <consortium name="The Broad Institute Genomics Platform"/>
            <consortium name="The Broad Institute Genome Sequencing Center for Infectious Disease"/>
            <person name="Wu L."/>
            <person name="Ma J."/>
        </authorList>
    </citation>
    <scope>NUCLEOTIDE SEQUENCE [LARGE SCALE GENOMIC DNA]</scope>
    <source>
        <strain evidence="4">KCTC 52366</strain>
    </source>
</reference>
<proteinExistence type="inferred from homology"/>
<gene>
    <name evidence="3" type="primary">thpR</name>
    <name evidence="3" type="ORF">ACFOGP_02430</name>
</gene>
<dbReference type="SUPFAM" id="SSF55144">
    <property type="entry name" value="LigT-like"/>
    <property type="match status" value="1"/>
</dbReference>
<evidence type="ECO:0000313" key="3">
    <source>
        <dbReference type="EMBL" id="MFC3141543.1"/>
    </source>
</evidence>
<dbReference type="Proteomes" id="UP001595632">
    <property type="component" value="Unassembled WGS sequence"/>
</dbReference>
<evidence type="ECO:0000256" key="2">
    <source>
        <dbReference type="HAMAP-Rule" id="MF_01940"/>
    </source>
</evidence>
<keyword evidence="4" id="KW-1185">Reference proteome</keyword>
<dbReference type="RefSeq" id="WP_275632198.1">
    <property type="nucleotide sequence ID" value="NZ_JARGYD010000002.1"/>
</dbReference>
<dbReference type="Gene3D" id="3.90.1140.10">
    <property type="entry name" value="Cyclic phosphodiesterase"/>
    <property type="match status" value="1"/>
</dbReference>
<comment type="function">
    <text evidence="2">Hydrolyzes RNA 2',3'-cyclic phosphodiester to an RNA 2'-phosphomonoester.</text>
</comment>
<comment type="catalytic activity">
    <reaction evidence="2">
        <text>a 3'-end 2',3'-cyclophospho-ribonucleotide-RNA + H2O = a 3'-end 2'-phospho-ribonucleotide-RNA + H(+)</text>
        <dbReference type="Rhea" id="RHEA:11828"/>
        <dbReference type="Rhea" id="RHEA-COMP:10464"/>
        <dbReference type="Rhea" id="RHEA-COMP:17353"/>
        <dbReference type="ChEBI" id="CHEBI:15377"/>
        <dbReference type="ChEBI" id="CHEBI:15378"/>
        <dbReference type="ChEBI" id="CHEBI:83064"/>
        <dbReference type="ChEBI" id="CHEBI:173113"/>
        <dbReference type="EC" id="3.1.4.58"/>
    </reaction>
</comment>
<name>A0ABV7GIZ4_9RHOB</name>
<dbReference type="InterPro" id="IPR009097">
    <property type="entry name" value="Cyclic_Pdiesterase"/>
</dbReference>
<comment type="caution">
    <text evidence="3">The sequence shown here is derived from an EMBL/GenBank/DDBJ whole genome shotgun (WGS) entry which is preliminary data.</text>
</comment>
<evidence type="ECO:0000313" key="4">
    <source>
        <dbReference type="Proteomes" id="UP001595632"/>
    </source>
</evidence>
<feature type="active site" description="Proton acceptor" evidence="2">
    <location>
        <position position="119"/>
    </location>
</feature>
<dbReference type="PANTHER" id="PTHR35561">
    <property type="entry name" value="RNA 2',3'-CYCLIC PHOSPHODIESTERASE"/>
    <property type="match status" value="1"/>
</dbReference>
<sequence>MRAFVAIDLPEIVRDVLEDLQERIPTGRLLDPDTLHLTLAFLDEQPQDLLEQLHDDLSSIRALPFEVQLRGLGTFGSRAPRVVWAGIETQPALTALHEKVRGAARLAGIELRRERYRPHVTLARLPDRLEPGELEKLRNFLERWQNFPCPPFEVSTFTLFQSILTPDGAIHDPLAEYPL</sequence>
<dbReference type="InterPro" id="IPR004175">
    <property type="entry name" value="RNA_CPDase"/>
</dbReference>
<dbReference type="PANTHER" id="PTHR35561:SF1">
    <property type="entry name" value="RNA 2',3'-CYCLIC PHOSPHODIESTERASE"/>
    <property type="match status" value="1"/>
</dbReference>
<organism evidence="3 4">
    <name type="scientific">Psychromarinibacter halotolerans</name>
    <dbReference type="NCBI Taxonomy" id="1775175"/>
    <lineage>
        <taxon>Bacteria</taxon>
        <taxon>Pseudomonadati</taxon>
        <taxon>Pseudomonadota</taxon>
        <taxon>Alphaproteobacteria</taxon>
        <taxon>Rhodobacterales</taxon>
        <taxon>Paracoccaceae</taxon>
        <taxon>Psychromarinibacter</taxon>
    </lineage>
</organism>
<dbReference type="EMBL" id="JBHRTB010000010">
    <property type="protein sequence ID" value="MFC3141543.1"/>
    <property type="molecule type" value="Genomic_DNA"/>
</dbReference>
<keyword evidence="1 2" id="KW-0378">Hydrolase</keyword>
<feature type="short sequence motif" description="HXTX 1" evidence="2">
    <location>
        <begin position="36"/>
        <end position="39"/>
    </location>
</feature>
<feature type="short sequence motif" description="HXTX 2" evidence="2">
    <location>
        <begin position="119"/>
        <end position="122"/>
    </location>
</feature>
<dbReference type="HAMAP" id="MF_01940">
    <property type="entry name" value="RNA_CPDase"/>
    <property type="match status" value="1"/>
</dbReference>
<feature type="active site" description="Proton donor" evidence="2">
    <location>
        <position position="36"/>
    </location>
</feature>